<accession>A0A914VSL7</accession>
<evidence type="ECO:0000313" key="2">
    <source>
        <dbReference type="Proteomes" id="UP000887566"/>
    </source>
</evidence>
<evidence type="ECO:0000256" key="1">
    <source>
        <dbReference type="SAM" id="SignalP"/>
    </source>
</evidence>
<feature type="signal peptide" evidence="1">
    <location>
        <begin position="1"/>
        <end position="22"/>
    </location>
</feature>
<organism evidence="2 3">
    <name type="scientific">Plectus sambesii</name>
    <dbReference type="NCBI Taxonomy" id="2011161"/>
    <lineage>
        <taxon>Eukaryota</taxon>
        <taxon>Metazoa</taxon>
        <taxon>Ecdysozoa</taxon>
        <taxon>Nematoda</taxon>
        <taxon>Chromadorea</taxon>
        <taxon>Plectida</taxon>
        <taxon>Plectina</taxon>
        <taxon>Plectoidea</taxon>
        <taxon>Plectidae</taxon>
        <taxon>Plectus</taxon>
    </lineage>
</organism>
<feature type="chain" id="PRO_5037838704" evidence="1">
    <location>
        <begin position="23"/>
        <end position="78"/>
    </location>
</feature>
<keyword evidence="2" id="KW-1185">Reference proteome</keyword>
<dbReference type="Proteomes" id="UP000887566">
    <property type="component" value="Unplaced"/>
</dbReference>
<dbReference type="WBParaSite" id="PSAMB.scaffold23924size403.g39041.t1">
    <property type="protein sequence ID" value="PSAMB.scaffold23924size403.g39041.t1"/>
    <property type="gene ID" value="PSAMB.scaffold23924size403.g39041"/>
</dbReference>
<sequence>MLVRSQLSMIVVITLLVKCVLGDQYYDYNDDVDAKMQATYELLKSMRDQLAVLPIVTYDDQTDEQPDYDNEWVVNLVD</sequence>
<evidence type="ECO:0000313" key="3">
    <source>
        <dbReference type="WBParaSite" id="PSAMB.scaffold23924size403.g39041.t1"/>
    </source>
</evidence>
<proteinExistence type="predicted"/>
<dbReference type="AlphaFoldDB" id="A0A914VSL7"/>
<protein>
    <submittedName>
        <fullName evidence="3">Uncharacterized protein</fullName>
    </submittedName>
</protein>
<reference evidence="3" key="1">
    <citation type="submission" date="2022-11" db="UniProtKB">
        <authorList>
            <consortium name="WormBaseParasite"/>
        </authorList>
    </citation>
    <scope>IDENTIFICATION</scope>
</reference>
<name>A0A914VSL7_9BILA</name>
<keyword evidence="1" id="KW-0732">Signal</keyword>